<protein>
    <submittedName>
        <fullName evidence="2">Uncharacterized protein</fullName>
    </submittedName>
</protein>
<evidence type="ECO:0000313" key="2">
    <source>
        <dbReference type="EMBL" id="KAJ1081787.1"/>
    </source>
</evidence>
<sequence length="71" mass="7357">MLPRAIAPVNDQAAVPRSTRRAMLVGAPPCPLQARGCSAASAGRRVTNRALKGCSRGSPARENVSGSTRTQ</sequence>
<evidence type="ECO:0000313" key="3">
    <source>
        <dbReference type="Proteomes" id="UP001066276"/>
    </source>
</evidence>
<comment type="caution">
    <text evidence="2">The sequence shown here is derived from an EMBL/GenBank/DDBJ whole genome shotgun (WGS) entry which is preliminary data.</text>
</comment>
<keyword evidence="3" id="KW-1185">Reference proteome</keyword>
<dbReference type="AlphaFoldDB" id="A0AAV7KSW0"/>
<gene>
    <name evidence="2" type="ORF">NDU88_001962</name>
</gene>
<feature type="region of interest" description="Disordered" evidence="1">
    <location>
        <begin position="51"/>
        <end position="71"/>
    </location>
</feature>
<dbReference type="EMBL" id="JANPWB010000016">
    <property type="protein sequence ID" value="KAJ1081787.1"/>
    <property type="molecule type" value="Genomic_DNA"/>
</dbReference>
<reference evidence="2" key="1">
    <citation type="journal article" date="2022" name="bioRxiv">
        <title>Sequencing and chromosome-scale assembly of the giantPleurodeles waltlgenome.</title>
        <authorList>
            <person name="Brown T."/>
            <person name="Elewa A."/>
            <person name="Iarovenko S."/>
            <person name="Subramanian E."/>
            <person name="Araus A.J."/>
            <person name="Petzold A."/>
            <person name="Susuki M."/>
            <person name="Suzuki K.-i.T."/>
            <person name="Hayashi T."/>
            <person name="Toyoda A."/>
            <person name="Oliveira C."/>
            <person name="Osipova E."/>
            <person name="Leigh N.D."/>
            <person name="Simon A."/>
            <person name="Yun M.H."/>
        </authorList>
    </citation>
    <scope>NUCLEOTIDE SEQUENCE</scope>
    <source>
        <strain evidence="2">20211129_DDA</strain>
        <tissue evidence="2">Liver</tissue>
    </source>
</reference>
<evidence type="ECO:0000256" key="1">
    <source>
        <dbReference type="SAM" id="MobiDB-lite"/>
    </source>
</evidence>
<proteinExistence type="predicted"/>
<organism evidence="2 3">
    <name type="scientific">Pleurodeles waltl</name>
    <name type="common">Iberian ribbed newt</name>
    <dbReference type="NCBI Taxonomy" id="8319"/>
    <lineage>
        <taxon>Eukaryota</taxon>
        <taxon>Metazoa</taxon>
        <taxon>Chordata</taxon>
        <taxon>Craniata</taxon>
        <taxon>Vertebrata</taxon>
        <taxon>Euteleostomi</taxon>
        <taxon>Amphibia</taxon>
        <taxon>Batrachia</taxon>
        <taxon>Caudata</taxon>
        <taxon>Salamandroidea</taxon>
        <taxon>Salamandridae</taxon>
        <taxon>Pleurodelinae</taxon>
        <taxon>Pleurodeles</taxon>
    </lineage>
</organism>
<accession>A0AAV7KSW0</accession>
<dbReference type="Proteomes" id="UP001066276">
    <property type="component" value="Chromosome 12"/>
</dbReference>
<name>A0AAV7KSW0_PLEWA</name>